<dbReference type="FunFam" id="3.40.605.10:FF:000012">
    <property type="entry name" value="NAD-dependent succinate-semialdehyde dehydrogenase"/>
    <property type="match status" value="1"/>
</dbReference>
<keyword evidence="2" id="KW-0521">NADP</keyword>
<accession>A0A1Q4V8V1</accession>
<dbReference type="EMBL" id="LFBV01000003">
    <property type="protein sequence ID" value="OKH94271.1"/>
    <property type="molecule type" value="Genomic_DNA"/>
</dbReference>
<dbReference type="AlphaFoldDB" id="A0A1Q4V8V1"/>
<evidence type="ECO:0000256" key="2">
    <source>
        <dbReference type="ARBA" id="ARBA00022857"/>
    </source>
</evidence>
<dbReference type="InterPro" id="IPR044148">
    <property type="entry name" value="ALDH_GabD1-like"/>
</dbReference>
<dbReference type="InterPro" id="IPR016160">
    <property type="entry name" value="Ald_DH_CS_CYS"/>
</dbReference>
<keyword evidence="6" id="KW-1185">Reference proteome</keyword>
<dbReference type="Pfam" id="PF00171">
    <property type="entry name" value="Aldedh"/>
    <property type="match status" value="1"/>
</dbReference>
<dbReference type="PANTHER" id="PTHR43217:SF2">
    <property type="entry name" value="SUCCINATE-SEMIALDEHYDE DEHYDROGENASE [NADP(+)]"/>
    <property type="match status" value="1"/>
</dbReference>
<evidence type="ECO:0000313" key="5">
    <source>
        <dbReference type="EMBL" id="OKH94271.1"/>
    </source>
</evidence>
<proteinExistence type="inferred from homology"/>
<dbReference type="CDD" id="cd07100">
    <property type="entry name" value="ALDH_SSADH1_GabD1"/>
    <property type="match status" value="1"/>
</dbReference>
<dbReference type="GO" id="GO:0004777">
    <property type="term" value="F:succinate-semialdehyde dehydrogenase (NAD+) activity"/>
    <property type="evidence" value="ECO:0007669"/>
    <property type="project" value="TreeGrafter"/>
</dbReference>
<dbReference type="InterPro" id="IPR016163">
    <property type="entry name" value="Ald_DH_C"/>
</dbReference>
<evidence type="ECO:0000256" key="3">
    <source>
        <dbReference type="ARBA" id="ARBA00023002"/>
    </source>
</evidence>
<evidence type="ECO:0000313" key="6">
    <source>
        <dbReference type="Proteomes" id="UP000186455"/>
    </source>
</evidence>
<dbReference type="PANTHER" id="PTHR43217">
    <property type="entry name" value="SUCCINATE SEMIALDEHYDE DEHYDROGENASE [NAD(P)+] SAD"/>
    <property type="match status" value="1"/>
</dbReference>
<dbReference type="InterPro" id="IPR047110">
    <property type="entry name" value="GABD/Sad-like"/>
</dbReference>
<keyword evidence="3" id="KW-0560">Oxidoreductase</keyword>
<dbReference type="PROSITE" id="PS00070">
    <property type="entry name" value="ALDEHYDE_DEHYDR_CYS"/>
    <property type="match status" value="1"/>
</dbReference>
<dbReference type="RefSeq" id="WP_073789124.1">
    <property type="nucleotide sequence ID" value="NZ_LFBV01000003.1"/>
</dbReference>
<name>A0A1Q4V8V1_9ACTN</name>
<comment type="similarity">
    <text evidence="1">Belongs to the aldehyde dehydrogenase family.</text>
</comment>
<dbReference type="Gene3D" id="3.40.309.10">
    <property type="entry name" value="Aldehyde Dehydrogenase, Chain A, domain 2"/>
    <property type="match status" value="1"/>
</dbReference>
<comment type="caution">
    <text evidence="5">The sequence shown here is derived from an EMBL/GenBank/DDBJ whole genome shotgun (WGS) entry which is preliminary data.</text>
</comment>
<dbReference type="STRING" id="1048205.AB852_14445"/>
<evidence type="ECO:0000256" key="1">
    <source>
        <dbReference type="ARBA" id="ARBA00009986"/>
    </source>
</evidence>
<reference evidence="5 6" key="1">
    <citation type="submission" date="2015-06" db="EMBL/GenBank/DDBJ databases">
        <title>Cloning and characterization of the uncialamcin biosynthetic gene cluster.</title>
        <authorList>
            <person name="Yan X."/>
            <person name="Huang T."/>
            <person name="Ge H."/>
            <person name="Shen B."/>
        </authorList>
    </citation>
    <scope>NUCLEOTIDE SEQUENCE [LARGE SCALE GENOMIC DNA]</scope>
    <source>
        <strain evidence="5 6">DCA2648</strain>
    </source>
</reference>
<protein>
    <submittedName>
        <fullName evidence="5">Succinate-semialdehyde dehydrogenase</fullName>
    </submittedName>
</protein>
<feature type="domain" description="Aldehyde dehydrogenase" evidence="4">
    <location>
        <begin position="2"/>
        <end position="439"/>
    </location>
</feature>
<gene>
    <name evidence="5" type="ORF">AB852_14445</name>
</gene>
<dbReference type="InterPro" id="IPR016161">
    <property type="entry name" value="Ald_DH/histidinol_DH"/>
</dbReference>
<dbReference type="InterPro" id="IPR016162">
    <property type="entry name" value="Ald_DH_N"/>
</dbReference>
<evidence type="ECO:0000259" key="4">
    <source>
        <dbReference type="Pfam" id="PF00171"/>
    </source>
</evidence>
<dbReference type="Gene3D" id="3.40.605.10">
    <property type="entry name" value="Aldehyde Dehydrogenase, Chain A, domain 1"/>
    <property type="match status" value="1"/>
</dbReference>
<sequence>MYAVTDPTTGEITATYPTATDAEVSAAVDAAHAATAWGRTGSVAERAALLRRLGELHTERRAELAASIVQEMGKPLAEAEGEVDFCADIYGYYADHAEEYLADEPIGVVSGPGTAVIRRSPVGALLGIMPWNFPAYQVARFAAPNLAIGNTIVLKHAPQCPATAALLEKLFAEAGFPAGAYVNVYATNEQIADVIADPRIQGVSLTGSERAGSAVAEIAGRHLKKVVLELGGSDPFIVLATDDLDAVVESAVAARLDNTGQACNAAKRFVVLDHLHDAFVERFTAKLLAGETGAPLSSAAAAENLGRQVDAAVAQGATLHSTGERRGAYFPAGVLTGLTTEHAAAREELFGPVAMVFTASDEEDAVRIANDTPYGLGSYLFTNDPSQAERVADRIEAGMVFVNGVGAEGAELPFGGVKRSGFGRELGRPGIEEFVNKKLIRTIV</sequence>
<dbReference type="InterPro" id="IPR015590">
    <property type="entry name" value="Aldehyde_DH_dom"/>
</dbReference>
<dbReference type="GO" id="GO:0004030">
    <property type="term" value="F:aldehyde dehydrogenase [NAD(P)+] activity"/>
    <property type="evidence" value="ECO:0007669"/>
    <property type="project" value="InterPro"/>
</dbReference>
<dbReference type="Proteomes" id="UP000186455">
    <property type="component" value="Unassembled WGS sequence"/>
</dbReference>
<dbReference type="SUPFAM" id="SSF53720">
    <property type="entry name" value="ALDH-like"/>
    <property type="match status" value="1"/>
</dbReference>
<organism evidence="5 6">
    <name type="scientific">Streptomyces uncialis</name>
    <dbReference type="NCBI Taxonomy" id="1048205"/>
    <lineage>
        <taxon>Bacteria</taxon>
        <taxon>Bacillati</taxon>
        <taxon>Actinomycetota</taxon>
        <taxon>Actinomycetes</taxon>
        <taxon>Kitasatosporales</taxon>
        <taxon>Streptomycetaceae</taxon>
        <taxon>Streptomyces</taxon>
    </lineage>
</organism>